<protein>
    <submittedName>
        <fullName evidence="11">HD domain-containing protein</fullName>
    </submittedName>
</protein>
<evidence type="ECO:0000256" key="5">
    <source>
        <dbReference type="ARBA" id="ARBA00022723"/>
    </source>
</evidence>
<dbReference type="EMBL" id="JASJEX010000001">
    <property type="protein sequence ID" value="MDJ1128743.1"/>
    <property type="molecule type" value="Genomic_DNA"/>
</dbReference>
<evidence type="ECO:0000259" key="10">
    <source>
        <dbReference type="PROSITE" id="PS51831"/>
    </source>
</evidence>
<gene>
    <name evidence="11" type="ORF">QJ043_01395</name>
</gene>
<dbReference type="Pfam" id="PF12627">
    <property type="entry name" value="PolyA_pol_RNAbd"/>
    <property type="match status" value="1"/>
</dbReference>
<reference evidence="11" key="1">
    <citation type="submission" date="2023-05" db="EMBL/GenBank/DDBJ databases">
        <title>[olsenella] sp. nov., isolated from a pig farm feces dump.</title>
        <authorList>
            <person name="Chang Y.-H."/>
        </authorList>
    </citation>
    <scope>NUCLEOTIDE SEQUENCE</scope>
    <source>
        <strain evidence="11">YH-ols2217</strain>
    </source>
</reference>
<dbReference type="PROSITE" id="PS51831">
    <property type="entry name" value="HD"/>
    <property type="match status" value="1"/>
</dbReference>
<evidence type="ECO:0000256" key="9">
    <source>
        <dbReference type="RuleBase" id="RU003953"/>
    </source>
</evidence>
<dbReference type="CDD" id="cd00077">
    <property type="entry name" value="HDc"/>
    <property type="match status" value="1"/>
</dbReference>
<evidence type="ECO:0000256" key="4">
    <source>
        <dbReference type="ARBA" id="ARBA00022695"/>
    </source>
</evidence>
<evidence type="ECO:0000256" key="2">
    <source>
        <dbReference type="ARBA" id="ARBA00022679"/>
    </source>
</evidence>
<dbReference type="InterPro" id="IPR006674">
    <property type="entry name" value="HD_domain"/>
</dbReference>
<feature type="domain" description="HD" evidence="10">
    <location>
        <begin position="258"/>
        <end position="362"/>
    </location>
</feature>
<comment type="cofactor">
    <cofactor evidence="1">
        <name>Mg(2+)</name>
        <dbReference type="ChEBI" id="CHEBI:18420"/>
    </cofactor>
</comment>
<dbReference type="Gene3D" id="1.10.246.80">
    <property type="match status" value="1"/>
</dbReference>
<dbReference type="InterPro" id="IPR002646">
    <property type="entry name" value="PolA_pol_head_dom"/>
</dbReference>
<keyword evidence="3" id="KW-0819">tRNA processing</keyword>
<dbReference type="Proteomes" id="UP001431693">
    <property type="component" value="Unassembled WGS sequence"/>
</dbReference>
<dbReference type="Pfam" id="PF01743">
    <property type="entry name" value="PolyA_pol"/>
    <property type="match status" value="1"/>
</dbReference>
<proteinExistence type="inferred from homology"/>
<sequence length="466" mass="50477">MPAADPSAPQFPSQAPLAAARVLQALETRGWEAWLVGGWVRDRLLGEDPHDVDVTTDAPWPEAKAALEAAGIRVVETGTKHGTVTAVVGRVPVEVTTYRVDGAYSDGRHPDSVTFVRSVEEDLARRDLTFNAMAWHPERGLLDPFGGARDLTAGVVRAVGDPDTRFSEDALRVLRAVRFAARLGFGIEPATQAALDRRAPGLARVSSERIGAELRGILRSGRSGWVLREQRAALFSAVPELAPMDGFPQATPYHCYDVLHHVARVCDYVQVFSGGVVPEPLAWAALFHDVGKPDTLSIGEDGVAHFYGHPSRGRQVTERVLRRLAVPTSVAVPALALVRLHDRPTVPERTSVLKLLRSLDQMAPGQAAGLFFQLMALRRADAAAKAPAYRDYAVELDRVEAEGRSLVAERAPLRARDLAVSGRDVMEVLDLPPGPGVGAQLERLLDAVNRGEVPNERGALLRLLES</sequence>
<evidence type="ECO:0000256" key="7">
    <source>
        <dbReference type="ARBA" id="ARBA00022842"/>
    </source>
</evidence>
<dbReference type="InterPro" id="IPR003607">
    <property type="entry name" value="HD/PDEase_dom"/>
</dbReference>
<evidence type="ECO:0000256" key="8">
    <source>
        <dbReference type="ARBA" id="ARBA00022884"/>
    </source>
</evidence>
<dbReference type="SUPFAM" id="SSF81891">
    <property type="entry name" value="Poly A polymerase C-terminal region-like"/>
    <property type="match status" value="1"/>
</dbReference>
<evidence type="ECO:0000256" key="3">
    <source>
        <dbReference type="ARBA" id="ARBA00022694"/>
    </source>
</evidence>
<name>A0ABT6ZJP2_9ACTN</name>
<dbReference type="RefSeq" id="WP_283712383.1">
    <property type="nucleotide sequence ID" value="NZ_JASJEW010000001.1"/>
</dbReference>
<keyword evidence="5" id="KW-0479">Metal-binding</keyword>
<evidence type="ECO:0000256" key="6">
    <source>
        <dbReference type="ARBA" id="ARBA00022741"/>
    </source>
</evidence>
<keyword evidence="7" id="KW-0460">Magnesium</keyword>
<keyword evidence="6" id="KW-0547">Nucleotide-binding</keyword>
<evidence type="ECO:0000313" key="12">
    <source>
        <dbReference type="Proteomes" id="UP001431693"/>
    </source>
</evidence>
<keyword evidence="8 9" id="KW-0694">RNA-binding</keyword>
<organism evidence="11 12">
    <name type="scientific">Kribbibacterium absianum</name>
    <dbReference type="NCBI Taxonomy" id="3044210"/>
    <lineage>
        <taxon>Bacteria</taxon>
        <taxon>Bacillati</taxon>
        <taxon>Actinomycetota</taxon>
        <taxon>Coriobacteriia</taxon>
        <taxon>Coriobacteriales</taxon>
        <taxon>Kribbibacteriaceae</taxon>
        <taxon>Kribbibacterium</taxon>
    </lineage>
</organism>
<dbReference type="Pfam" id="PF13735">
    <property type="entry name" value="tRNA_NucTran2_2"/>
    <property type="match status" value="1"/>
</dbReference>
<dbReference type="Gene3D" id="1.10.3090.10">
    <property type="entry name" value="cca-adding enzyme, domain 2"/>
    <property type="match status" value="1"/>
</dbReference>
<dbReference type="PANTHER" id="PTHR46173">
    <property type="entry name" value="CCA TRNA NUCLEOTIDYLTRANSFERASE 1, MITOCHONDRIAL"/>
    <property type="match status" value="1"/>
</dbReference>
<accession>A0ABT6ZJP2</accession>
<comment type="caution">
    <text evidence="11">The sequence shown here is derived from an EMBL/GenBank/DDBJ whole genome shotgun (WGS) entry which is preliminary data.</text>
</comment>
<dbReference type="SUPFAM" id="SSF81301">
    <property type="entry name" value="Nucleotidyltransferase"/>
    <property type="match status" value="1"/>
</dbReference>
<keyword evidence="2 9" id="KW-0808">Transferase</keyword>
<evidence type="ECO:0000313" key="11">
    <source>
        <dbReference type="EMBL" id="MDJ1128743.1"/>
    </source>
</evidence>
<keyword evidence="12" id="KW-1185">Reference proteome</keyword>
<dbReference type="InterPro" id="IPR050264">
    <property type="entry name" value="Bact_CCA-adding_enz_type3_sf"/>
</dbReference>
<dbReference type="InterPro" id="IPR032810">
    <property type="entry name" value="CCA-adding_enz_C"/>
</dbReference>
<dbReference type="PANTHER" id="PTHR46173:SF1">
    <property type="entry name" value="CCA TRNA NUCLEOTIDYLTRANSFERASE 1, MITOCHONDRIAL"/>
    <property type="match status" value="1"/>
</dbReference>
<dbReference type="CDD" id="cd05398">
    <property type="entry name" value="NT_ClassII-CCAase"/>
    <property type="match status" value="1"/>
</dbReference>
<dbReference type="InterPro" id="IPR043519">
    <property type="entry name" value="NT_sf"/>
</dbReference>
<dbReference type="Pfam" id="PF01966">
    <property type="entry name" value="HD"/>
    <property type="match status" value="1"/>
</dbReference>
<evidence type="ECO:0000256" key="1">
    <source>
        <dbReference type="ARBA" id="ARBA00001946"/>
    </source>
</evidence>
<comment type="similarity">
    <text evidence="9">Belongs to the tRNA nucleotidyltransferase/poly(A) polymerase family.</text>
</comment>
<keyword evidence="4" id="KW-0548">Nucleotidyltransferase</keyword>
<dbReference type="InterPro" id="IPR032828">
    <property type="entry name" value="PolyA_RNA-bd"/>
</dbReference>
<dbReference type="Gene3D" id="3.30.460.10">
    <property type="entry name" value="Beta Polymerase, domain 2"/>
    <property type="match status" value="1"/>
</dbReference>